<dbReference type="Pfam" id="PF20414">
    <property type="entry name" value="DUF6698"/>
    <property type="match status" value="1"/>
</dbReference>
<evidence type="ECO:0000313" key="2">
    <source>
        <dbReference type="EMBL" id="KAG1795961.1"/>
    </source>
</evidence>
<proteinExistence type="predicted"/>
<evidence type="ECO:0000256" key="1">
    <source>
        <dbReference type="SAM" id="MobiDB-lite"/>
    </source>
</evidence>
<keyword evidence="3" id="KW-1185">Reference proteome</keyword>
<comment type="caution">
    <text evidence="2">The sequence shown here is derived from an EMBL/GenBank/DDBJ whole genome shotgun (WGS) entry which is preliminary data.</text>
</comment>
<dbReference type="RefSeq" id="XP_041161614.1">
    <property type="nucleotide sequence ID" value="XM_041300004.1"/>
</dbReference>
<accession>A0A9P7ATA9</accession>
<reference evidence="2" key="1">
    <citation type="journal article" date="2020" name="New Phytol.">
        <title>Comparative genomics reveals dynamic genome evolution in host specialist ectomycorrhizal fungi.</title>
        <authorList>
            <person name="Lofgren L.A."/>
            <person name="Nguyen N.H."/>
            <person name="Vilgalys R."/>
            <person name="Ruytinx J."/>
            <person name="Liao H.L."/>
            <person name="Branco S."/>
            <person name="Kuo A."/>
            <person name="LaButti K."/>
            <person name="Lipzen A."/>
            <person name="Andreopoulos W."/>
            <person name="Pangilinan J."/>
            <person name="Riley R."/>
            <person name="Hundley H."/>
            <person name="Na H."/>
            <person name="Barry K."/>
            <person name="Grigoriev I.V."/>
            <person name="Stajich J.E."/>
            <person name="Kennedy P.G."/>
        </authorList>
    </citation>
    <scope>NUCLEOTIDE SEQUENCE</scope>
    <source>
        <strain evidence="2">S12</strain>
    </source>
</reference>
<protein>
    <submittedName>
        <fullName evidence="2">Uncharacterized protein</fullName>
    </submittedName>
</protein>
<dbReference type="AlphaFoldDB" id="A0A9P7ATA9"/>
<feature type="compositionally biased region" description="Polar residues" evidence="1">
    <location>
        <begin position="364"/>
        <end position="374"/>
    </location>
</feature>
<evidence type="ECO:0000313" key="3">
    <source>
        <dbReference type="Proteomes" id="UP000719766"/>
    </source>
</evidence>
<name>A0A9P7ATA9_9AGAM</name>
<organism evidence="2 3">
    <name type="scientific">Suillus plorans</name>
    <dbReference type="NCBI Taxonomy" id="116603"/>
    <lineage>
        <taxon>Eukaryota</taxon>
        <taxon>Fungi</taxon>
        <taxon>Dikarya</taxon>
        <taxon>Basidiomycota</taxon>
        <taxon>Agaricomycotina</taxon>
        <taxon>Agaricomycetes</taxon>
        <taxon>Agaricomycetidae</taxon>
        <taxon>Boletales</taxon>
        <taxon>Suillineae</taxon>
        <taxon>Suillaceae</taxon>
        <taxon>Suillus</taxon>
    </lineage>
</organism>
<feature type="region of interest" description="Disordered" evidence="1">
    <location>
        <begin position="283"/>
        <end position="374"/>
    </location>
</feature>
<dbReference type="EMBL" id="JABBWE010000020">
    <property type="protein sequence ID" value="KAG1795961.1"/>
    <property type="molecule type" value="Genomic_DNA"/>
</dbReference>
<dbReference type="Proteomes" id="UP000719766">
    <property type="component" value="Unassembled WGS sequence"/>
</dbReference>
<gene>
    <name evidence="2" type="ORF">HD556DRAFT_1307187</name>
</gene>
<sequence>MDDTELYRNAGRKASSLLDTFGIPSTAFKTGLQFDRGGKRDLKQPEDVTNQHLLLYNGIIDYVPGLKSELDHISSKKLNMIIAMVSKGMSDGRSADLSSVKHKGLQYIGLNMYSKADVLDPPVPEIENKLIAMAALQAGEITMTAHNWPTFFYEHDVYDAAEKTHGLFRNHIVLRFYKHFFIGPSSIMNDSSNVRNSAKPSKNCAWGLTAVNKYIIAYVHIILLWAIIEMLDDDDDPWVKDTLTWWNRHVKPTKDNSHSAKLMRKESEDNIAQICAQRAARHSALGTSDVLSRPVNPNGYREPSTSKQARPVEYDDEDDIVAHAPKRLRRAGDNLASDSPSHPNSNAKQHHTSVYDDDEVAAPRTQSTHPRLER</sequence>
<dbReference type="OrthoDB" id="3220614at2759"/>
<dbReference type="GeneID" id="64593768"/>
<dbReference type="InterPro" id="IPR046521">
    <property type="entry name" value="DUF6698"/>
</dbReference>
<feature type="compositionally biased region" description="Polar residues" evidence="1">
    <location>
        <begin position="336"/>
        <end position="347"/>
    </location>
</feature>